<proteinExistence type="predicted"/>
<dbReference type="SMART" id="SM00450">
    <property type="entry name" value="RHOD"/>
    <property type="match status" value="1"/>
</dbReference>
<organism evidence="2 3">
    <name type="scientific">Halanaerobium polyolivorans</name>
    <dbReference type="NCBI Taxonomy" id="2886943"/>
    <lineage>
        <taxon>Bacteria</taxon>
        <taxon>Bacillati</taxon>
        <taxon>Bacillota</taxon>
        <taxon>Clostridia</taxon>
        <taxon>Halanaerobiales</taxon>
        <taxon>Halanaerobiaceae</taxon>
        <taxon>Halanaerobium</taxon>
    </lineage>
</organism>
<dbReference type="SUPFAM" id="SSF52821">
    <property type="entry name" value="Rhodanese/Cell cycle control phosphatase"/>
    <property type="match status" value="1"/>
</dbReference>
<evidence type="ECO:0000259" key="1">
    <source>
        <dbReference type="PROSITE" id="PS50206"/>
    </source>
</evidence>
<dbReference type="Proteomes" id="UP001199296">
    <property type="component" value="Unassembled WGS sequence"/>
</dbReference>
<dbReference type="PANTHER" id="PTHR43031">
    <property type="entry name" value="FAD-DEPENDENT OXIDOREDUCTASE"/>
    <property type="match status" value="1"/>
</dbReference>
<evidence type="ECO:0000313" key="2">
    <source>
        <dbReference type="EMBL" id="MCC3143966.1"/>
    </source>
</evidence>
<keyword evidence="3" id="KW-1185">Reference proteome</keyword>
<dbReference type="PROSITE" id="PS50206">
    <property type="entry name" value="RHODANESE_3"/>
    <property type="match status" value="1"/>
</dbReference>
<sequence>MIKDLLAGVFGKGVAKIDAEEVIAKDLKIIDLRNKKDYEEGHIPDSINIPYGEFKTDHPKLAEIDKDEEFCVACIAGISSQKITRLLNEAGYKNAKSLKGGIKSWNHDWVQ</sequence>
<dbReference type="EMBL" id="JAJFAT010000001">
    <property type="protein sequence ID" value="MCC3143966.1"/>
    <property type="molecule type" value="Genomic_DNA"/>
</dbReference>
<dbReference type="PANTHER" id="PTHR43031:SF1">
    <property type="entry name" value="PYRIDINE NUCLEOTIDE-DISULPHIDE OXIDOREDUCTASE"/>
    <property type="match status" value="1"/>
</dbReference>
<dbReference type="RefSeq" id="WP_229343346.1">
    <property type="nucleotide sequence ID" value="NZ_JAJFAT010000001.1"/>
</dbReference>
<accession>A0AAW4WVZ6</accession>
<protein>
    <submittedName>
        <fullName evidence="2">Rhodanese-like domain-containing protein</fullName>
    </submittedName>
</protein>
<dbReference type="Pfam" id="PF00581">
    <property type="entry name" value="Rhodanese"/>
    <property type="match status" value="1"/>
</dbReference>
<reference evidence="2 3" key="1">
    <citation type="submission" date="2021-10" db="EMBL/GenBank/DDBJ databases">
        <authorList>
            <person name="Grouzdev D.S."/>
            <person name="Pantiukh K.S."/>
            <person name="Krutkina M.S."/>
        </authorList>
    </citation>
    <scope>NUCLEOTIDE SEQUENCE [LARGE SCALE GENOMIC DNA]</scope>
    <source>
        <strain evidence="2 3">Z-7514</strain>
    </source>
</reference>
<gene>
    <name evidence="2" type="ORF">LJ207_01340</name>
</gene>
<dbReference type="InterPro" id="IPR001763">
    <property type="entry name" value="Rhodanese-like_dom"/>
</dbReference>
<dbReference type="CDD" id="cd00158">
    <property type="entry name" value="RHOD"/>
    <property type="match status" value="1"/>
</dbReference>
<dbReference type="InterPro" id="IPR050229">
    <property type="entry name" value="GlpE_sulfurtransferase"/>
</dbReference>
<evidence type="ECO:0000313" key="3">
    <source>
        <dbReference type="Proteomes" id="UP001199296"/>
    </source>
</evidence>
<dbReference type="AlphaFoldDB" id="A0AAW4WVZ6"/>
<dbReference type="Gene3D" id="3.40.250.10">
    <property type="entry name" value="Rhodanese-like domain"/>
    <property type="match status" value="1"/>
</dbReference>
<feature type="domain" description="Rhodanese" evidence="1">
    <location>
        <begin position="23"/>
        <end position="107"/>
    </location>
</feature>
<comment type="caution">
    <text evidence="2">The sequence shown here is derived from an EMBL/GenBank/DDBJ whole genome shotgun (WGS) entry which is preliminary data.</text>
</comment>
<dbReference type="InterPro" id="IPR036873">
    <property type="entry name" value="Rhodanese-like_dom_sf"/>
</dbReference>
<name>A0AAW4WVZ6_9FIRM</name>